<dbReference type="GO" id="GO:0003677">
    <property type="term" value="F:DNA binding"/>
    <property type="evidence" value="ECO:0007669"/>
    <property type="project" value="InterPro"/>
</dbReference>
<sequence>MSNPNSTTAVGNRFTFRVLNLLLATNADVQITPTGSASWPHWGHTLYDECERPSLFRRIGTRAGVGDRGVDIYGSYCGFYMVVQCKDQVAPIRESQIRELEGVLSRYNSEGVFGLFVISSRGSFTKYAQDRARSSPNLVLTTDENLEENLEQFQAGPSGL</sequence>
<reference evidence="2" key="1">
    <citation type="submission" date="2021-06" db="EMBL/GenBank/DDBJ databases">
        <authorList>
            <person name="Kallberg Y."/>
            <person name="Tangrot J."/>
            <person name="Rosling A."/>
        </authorList>
    </citation>
    <scope>NUCLEOTIDE SEQUENCE</scope>
    <source>
        <strain evidence="2">AZ414A</strain>
    </source>
</reference>
<dbReference type="GO" id="GO:0009307">
    <property type="term" value="P:DNA restriction-modification system"/>
    <property type="evidence" value="ECO:0007669"/>
    <property type="project" value="InterPro"/>
</dbReference>
<dbReference type="InterPro" id="IPR007560">
    <property type="entry name" value="Restrct_endonuc_IV_Mrr"/>
</dbReference>
<proteinExistence type="predicted"/>
<evidence type="ECO:0000313" key="3">
    <source>
        <dbReference type="Proteomes" id="UP000789706"/>
    </source>
</evidence>
<dbReference type="InterPro" id="IPR011856">
    <property type="entry name" value="tRNA_endonuc-like_dom_sf"/>
</dbReference>
<protein>
    <submittedName>
        <fullName evidence="2">2808_t:CDS:1</fullName>
    </submittedName>
</protein>
<dbReference type="AlphaFoldDB" id="A0A9N9DM09"/>
<dbReference type="GO" id="GO:0004519">
    <property type="term" value="F:endonuclease activity"/>
    <property type="evidence" value="ECO:0007669"/>
    <property type="project" value="InterPro"/>
</dbReference>
<dbReference type="OrthoDB" id="2429086at2759"/>
<dbReference type="Pfam" id="PF04471">
    <property type="entry name" value="Mrr_cat"/>
    <property type="match status" value="1"/>
</dbReference>
<comment type="caution">
    <text evidence="2">The sequence shown here is derived from an EMBL/GenBank/DDBJ whole genome shotgun (WGS) entry which is preliminary data.</text>
</comment>
<feature type="domain" description="Restriction endonuclease type IV Mrr" evidence="1">
    <location>
        <begin position="55"/>
        <end position="148"/>
    </location>
</feature>
<accession>A0A9N9DM09</accession>
<dbReference type="Gene3D" id="3.40.1350.10">
    <property type="match status" value="1"/>
</dbReference>
<gene>
    <name evidence="2" type="ORF">DEBURN_LOCUS11309</name>
</gene>
<dbReference type="InterPro" id="IPR011335">
    <property type="entry name" value="Restrct_endonuc-II-like"/>
</dbReference>
<name>A0A9N9DM09_9GLOM</name>
<organism evidence="2 3">
    <name type="scientific">Diversispora eburnea</name>
    <dbReference type="NCBI Taxonomy" id="1213867"/>
    <lineage>
        <taxon>Eukaryota</taxon>
        <taxon>Fungi</taxon>
        <taxon>Fungi incertae sedis</taxon>
        <taxon>Mucoromycota</taxon>
        <taxon>Glomeromycotina</taxon>
        <taxon>Glomeromycetes</taxon>
        <taxon>Diversisporales</taxon>
        <taxon>Diversisporaceae</taxon>
        <taxon>Diversispora</taxon>
    </lineage>
</organism>
<feature type="non-terminal residue" evidence="2">
    <location>
        <position position="160"/>
    </location>
</feature>
<dbReference type="GO" id="GO:0006302">
    <property type="term" value="P:double-strand break repair"/>
    <property type="evidence" value="ECO:0007669"/>
    <property type="project" value="UniProtKB-ARBA"/>
</dbReference>
<dbReference type="EMBL" id="CAJVPK010005646">
    <property type="protein sequence ID" value="CAG8645798.1"/>
    <property type="molecule type" value="Genomic_DNA"/>
</dbReference>
<evidence type="ECO:0000313" key="2">
    <source>
        <dbReference type="EMBL" id="CAG8645798.1"/>
    </source>
</evidence>
<dbReference type="Proteomes" id="UP000789706">
    <property type="component" value="Unassembled WGS sequence"/>
</dbReference>
<evidence type="ECO:0000259" key="1">
    <source>
        <dbReference type="Pfam" id="PF04471"/>
    </source>
</evidence>
<dbReference type="SUPFAM" id="SSF52980">
    <property type="entry name" value="Restriction endonuclease-like"/>
    <property type="match status" value="1"/>
</dbReference>
<keyword evidence="3" id="KW-1185">Reference proteome</keyword>